<evidence type="ECO:0000256" key="4">
    <source>
        <dbReference type="ARBA" id="ARBA00023015"/>
    </source>
</evidence>
<dbReference type="PANTHER" id="PTHR33202:SF6">
    <property type="entry name" value="ZINC UPTAKE REGULATION PROTEIN"/>
    <property type="match status" value="1"/>
</dbReference>
<dbReference type="EMBL" id="QXDF01000001">
    <property type="protein sequence ID" value="RIA55027.1"/>
    <property type="molecule type" value="Genomic_DNA"/>
</dbReference>
<proteinExistence type="inferred from homology"/>
<dbReference type="PANTHER" id="PTHR33202">
    <property type="entry name" value="ZINC UPTAKE REGULATION PROTEIN"/>
    <property type="match status" value="1"/>
</dbReference>
<comment type="similarity">
    <text evidence="1">Belongs to the Fur family.</text>
</comment>
<dbReference type="Gene3D" id="3.30.1490.190">
    <property type="match status" value="1"/>
</dbReference>
<dbReference type="Pfam" id="PF01475">
    <property type="entry name" value="FUR"/>
    <property type="match status" value="1"/>
</dbReference>
<reference evidence="9 10" key="1">
    <citation type="submission" date="2018-08" db="EMBL/GenBank/DDBJ databases">
        <title>Genomic Encyclopedia of Archaeal and Bacterial Type Strains, Phase II (KMG-II): from individual species to whole genera.</title>
        <authorList>
            <person name="Goeker M."/>
        </authorList>
    </citation>
    <scope>NUCLEOTIDE SEQUENCE [LARGE SCALE GENOMIC DNA]</scope>
    <source>
        <strain evidence="9 10">DSM 5002</strain>
    </source>
</reference>
<keyword evidence="5" id="KW-0238">DNA-binding</keyword>
<keyword evidence="4" id="KW-0805">Transcription regulation</keyword>
<feature type="binding site" evidence="7">
    <location>
        <position position="130"/>
    </location>
    <ligand>
        <name>Zn(2+)</name>
        <dbReference type="ChEBI" id="CHEBI:29105"/>
    </ligand>
</feature>
<evidence type="ECO:0000313" key="9">
    <source>
        <dbReference type="EMBL" id="RIA55027.1"/>
    </source>
</evidence>
<name>A0A397Q663_9HYPH</name>
<dbReference type="OrthoDB" id="9801127at2"/>
<evidence type="ECO:0000256" key="3">
    <source>
        <dbReference type="ARBA" id="ARBA00022833"/>
    </source>
</evidence>
<dbReference type="InterPro" id="IPR043135">
    <property type="entry name" value="Fur_C"/>
</dbReference>
<evidence type="ECO:0000256" key="6">
    <source>
        <dbReference type="ARBA" id="ARBA00023163"/>
    </source>
</evidence>
<evidence type="ECO:0000313" key="10">
    <source>
        <dbReference type="Proteomes" id="UP000266273"/>
    </source>
</evidence>
<dbReference type="InterPro" id="IPR002481">
    <property type="entry name" value="FUR"/>
</dbReference>
<evidence type="ECO:0000256" key="8">
    <source>
        <dbReference type="PIRSR" id="PIRSR602481-2"/>
    </source>
</evidence>
<dbReference type="GO" id="GO:0045892">
    <property type="term" value="P:negative regulation of DNA-templated transcription"/>
    <property type="evidence" value="ECO:0007669"/>
    <property type="project" value="TreeGrafter"/>
</dbReference>
<dbReference type="RefSeq" id="WP_119059986.1">
    <property type="nucleotide sequence ID" value="NZ_QXDF01000001.1"/>
</dbReference>
<comment type="caution">
    <text evidence="9">The sequence shown here is derived from an EMBL/GenBank/DDBJ whole genome shotgun (WGS) entry which is preliminary data.</text>
</comment>
<protein>
    <submittedName>
        <fullName evidence="9">Fur family zinc uptake transcriptional regulator</fullName>
    </submittedName>
</protein>
<dbReference type="SUPFAM" id="SSF46785">
    <property type="entry name" value="Winged helix' DNA-binding domain"/>
    <property type="match status" value="1"/>
</dbReference>
<keyword evidence="8" id="KW-0408">Iron</keyword>
<dbReference type="GO" id="GO:0008270">
    <property type="term" value="F:zinc ion binding"/>
    <property type="evidence" value="ECO:0007669"/>
    <property type="project" value="TreeGrafter"/>
</dbReference>
<feature type="binding site" evidence="8">
    <location>
        <position position="102"/>
    </location>
    <ligand>
        <name>Fe cation</name>
        <dbReference type="ChEBI" id="CHEBI:24875"/>
    </ligand>
</feature>
<evidence type="ECO:0000256" key="7">
    <source>
        <dbReference type="PIRSR" id="PIRSR602481-1"/>
    </source>
</evidence>
<dbReference type="Gene3D" id="1.10.10.10">
    <property type="entry name" value="Winged helix-like DNA-binding domain superfamily/Winged helix DNA-binding domain"/>
    <property type="match status" value="1"/>
</dbReference>
<keyword evidence="3 7" id="KW-0862">Zinc</keyword>
<evidence type="ECO:0000256" key="1">
    <source>
        <dbReference type="ARBA" id="ARBA00007957"/>
    </source>
</evidence>
<keyword evidence="7" id="KW-0479">Metal-binding</keyword>
<keyword evidence="2" id="KW-0678">Repressor</keyword>
<dbReference type="GO" id="GO:0003700">
    <property type="term" value="F:DNA-binding transcription factor activity"/>
    <property type="evidence" value="ECO:0007669"/>
    <property type="project" value="InterPro"/>
</dbReference>
<dbReference type="GO" id="GO:1900376">
    <property type="term" value="P:regulation of secondary metabolite biosynthetic process"/>
    <property type="evidence" value="ECO:0007669"/>
    <property type="project" value="TreeGrafter"/>
</dbReference>
<feature type="binding site" evidence="7">
    <location>
        <position position="90"/>
    </location>
    <ligand>
        <name>Zn(2+)</name>
        <dbReference type="ChEBI" id="CHEBI:29105"/>
    </ligand>
</feature>
<evidence type="ECO:0000256" key="2">
    <source>
        <dbReference type="ARBA" id="ARBA00022491"/>
    </source>
</evidence>
<accession>A0A397Q663</accession>
<organism evidence="9 10">
    <name type="scientific">Dichotomicrobium thermohalophilum</name>
    <dbReference type="NCBI Taxonomy" id="933063"/>
    <lineage>
        <taxon>Bacteria</taxon>
        <taxon>Pseudomonadati</taxon>
        <taxon>Pseudomonadota</taxon>
        <taxon>Alphaproteobacteria</taxon>
        <taxon>Hyphomicrobiales</taxon>
        <taxon>Hyphomicrobiaceae</taxon>
        <taxon>Dichotomicrobium</taxon>
    </lineage>
</organism>
<dbReference type="GO" id="GO:0000976">
    <property type="term" value="F:transcription cis-regulatory region binding"/>
    <property type="evidence" value="ECO:0007669"/>
    <property type="project" value="TreeGrafter"/>
</dbReference>
<keyword evidence="6" id="KW-0804">Transcription</keyword>
<dbReference type="InterPro" id="IPR036388">
    <property type="entry name" value="WH-like_DNA-bd_sf"/>
</dbReference>
<feature type="binding site" evidence="7">
    <location>
        <position position="87"/>
    </location>
    <ligand>
        <name>Zn(2+)</name>
        <dbReference type="ChEBI" id="CHEBI:29105"/>
    </ligand>
</feature>
<comment type="cofactor">
    <cofactor evidence="7">
        <name>Zn(2+)</name>
        <dbReference type="ChEBI" id="CHEBI:29105"/>
    </cofactor>
    <text evidence="7">Binds 1 zinc ion per subunit.</text>
</comment>
<dbReference type="GO" id="GO:0005829">
    <property type="term" value="C:cytosol"/>
    <property type="evidence" value="ECO:0007669"/>
    <property type="project" value="TreeGrafter"/>
</dbReference>
<dbReference type="AlphaFoldDB" id="A0A397Q663"/>
<sequence length="133" mass="14599">MPSDTPRLTKNQAVVLNALKHGDTPMTAYEILGLEEVREAGLKAPLTIYRALDKLMEAGLVHRLETLNAFVACERCPHPGPAGFAICEKCRKTVELTLTDCEAHLTENARRAGFRVDAMNVEMRGLCADCQSS</sequence>
<keyword evidence="10" id="KW-1185">Reference proteome</keyword>
<dbReference type="Proteomes" id="UP000266273">
    <property type="component" value="Unassembled WGS sequence"/>
</dbReference>
<dbReference type="InterPro" id="IPR036390">
    <property type="entry name" value="WH_DNA-bd_sf"/>
</dbReference>
<comment type="cofactor">
    <cofactor evidence="8">
        <name>Mn(2+)</name>
        <dbReference type="ChEBI" id="CHEBI:29035"/>
    </cofactor>
    <cofactor evidence="8">
        <name>Fe(2+)</name>
        <dbReference type="ChEBI" id="CHEBI:29033"/>
    </cofactor>
    <text evidence="8">Binds 1 Mn(2+) or Fe(2+) ion per subunit.</text>
</comment>
<gene>
    <name evidence="9" type="ORF">BXY53_0077</name>
</gene>
<feature type="binding site" evidence="7">
    <location>
        <position position="127"/>
    </location>
    <ligand>
        <name>Zn(2+)</name>
        <dbReference type="ChEBI" id="CHEBI:29105"/>
    </ligand>
</feature>
<evidence type="ECO:0000256" key="5">
    <source>
        <dbReference type="ARBA" id="ARBA00023125"/>
    </source>
</evidence>